<proteinExistence type="predicted"/>
<dbReference type="GO" id="GO:0005634">
    <property type="term" value="C:nucleus"/>
    <property type="evidence" value="ECO:0007669"/>
    <property type="project" value="UniProtKB-SubCell"/>
</dbReference>
<name>A0A0D0BQ90_9AGAR</name>
<dbReference type="SUPFAM" id="SSF53098">
    <property type="entry name" value="Ribonuclease H-like"/>
    <property type="match status" value="1"/>
</dbReference>
<dbReference type="PANTHER" id="PTHR13620">
    <property type="entry name" value="3-5 EXONUCLEASE"/>
    <property type="match status" value="1"/>
</dbReference>
<dbReference type="Proteomes" id="UP000053593">
    <property type="component" value="Unassembled WGS sequence"/>
</dbReference>
<evidence type="ECO:0000256" key="10">
    <source>
        <dbReference type="SAM" id="MobiDB-lite"/>
    </source>
</evidence>
<evidence type="ECO:0000256" key="5">
    <source>
        <dbReference type="ARBA" id="ARBA00022839"/>
    </source>
</evidence>
<evidence type="ECO:0000256" key="6">
    <source>
        <dbReference type="ARBA" id="ARBA00022842"/>
    </source>
</evidence>
<dbReference type="AlphaFoldDB" id="A0A0D0BQ90"/>
<evidence type="ECO:0000313" key="12">
    <source>
        <dbReference type="EMBL" id="KIK51784.1"/>
    </source>
</evidence>
<dbReference type="Pfam" id="PF01612">
    <property type="entry name" value="DNA_pol_A_exo1"/>
    <property type="match status" value="1"/>
</dbReference>
<dbReference type="GO" id="GO:0006139">
    <property type="term" value="P:nucleobase-containing compound metabolic process"/>
    <property type="evidence" value="ECO:0007669"/>
    <property type="project" value="InterPro"/>
</dbReference>
<organism evidence="12 13">
    <name type="scientific">Collybiopsis luxurians FD-317 M1</name>
    <dbReference type="NCBI Taxonomy" id="944289"/>
    <lineage>
        <taxon>Eukaryota</taxon>
        <taxon>Fungi</taxon>
        <taxon>Dikarya</taxon>
        <taxon>Basidiomycota</taxon>
        <taxon>Agaricomycotina</taxon>
        <taxon>Agaricomycetes</taxon>
        <taxon>Agaricomycetidae</taxon>
        <taxon>Agaricales</taxon>
        <taxon>Marasmiineae</taxon>
        <taxon>Omphalotaceae</taxon>
        <taxon>Collybiopsis</taxon>
        <taxon>Collybiopsis luxurians</taxon>
    </lineage>
</organism>
<evidence type="ECO:0000256" key="8">
    <source>
        <dbReference type="ARBA" id="ARBA00040531"/>
    </source>
</evidence>
<keyword evidence="6" id="KW-0460">Magnesium</keyword>
<dbReference type="EMBL" id="KN834855">
    <property type="protein sequence ID" value="KIK51784.1"/>
    <property type="molecule type" value="Genomic_DNA"/>
</dbReference>
<feature type="region of interest" description="Disordered" evidence="10">
    <location>
        <begin position="1153"/>
        <end position="1176"/>
    </location>
</feature>
<evidence type="ECO:0000256" key="2">
    <source>
        <dbReference type="ARBA" id="ARBA00022722"/>
    </source>
</evidence>
<comment type="subcellular location">
    <subcellularLocation>
        <location evidence="1">Nucleus</location>
    </subcellularLocation>
</comment>
<dbReference type="InterPro" id="IPR036397">
    <property type="entry name" value="RNaseH_sf"/>
</dbReference>
<dbReference type="GO" id="GO:0003676">
    <property type="term" value="F:nucleic acid binding"/>
    <property type="evidence" value="ECO:0007669"/>
    <property type="project" value="InterPro"/>
</dbReference>
<dbReference type="GO" id="GO:0046872">
    <property type="term" value="F:metal ion binding"/>
    <property type="evidence" value="ECO:0007669"/>
    <property type="project" value="UniProtKB-KW"/>
</dbReference>
<evidence type="ECO:0000256" key="3">
    <source>
        <dbReference type="ARBA" id="ARBA00022723"/>
    </source>
</evidence>
<feature type="compositionally biased region" description="Polar residues" evidence="10">
    <location>
        <begin position="13"/>
        <end position="59"/>
    </location>
</feature>
<reference evidence="12 13" key="1">
    <citation type="submission" date="2014-04" db="EMBL/GenBank/DDBJ databases">
        <title>Evolutionary Origins and Diversification of the Mycorrhizal Mutualists.</title>
        <authorList>
            <consortium name="DOE Joint Genome Institute"/>
            <consortium name="Mycorrhizal Genomics Consortium"/>
            <person name="Kohler A."/>
            <person name="Kuo A."/>
            <person name="Nagy L.G."/>
            <person name="Floudas D."/>
            <person name="Copeland A."/>
            <person name="Barry K.W."/>
            <person name="Cichocki N."/>
            <person name="Veneault-Fourrey C."/>
            <person name="LaButti K."/>
            <person name="Lindquist E.A."/>
            <person name="Lipzen A."/>
            <person name="Lundell T."/>
            <person name="Morin E."/>
            <person name="Murat C."/>
            <person name="Riley R."/>
            <person name="Ohm R."/>
            <person name="Sun H."/>
            <person name="Tunlid A."/>
            <person name="Henrissat B."/>
            <person name="Grigoriev I.V."/>
            <person name="Hibbett D.S."/>
            <person name="Martin F."/>
        </authorList>
    </citation>
    <scope>NUCLEOTIDE SEQUENCE [LARGE SCALE GENOMIC DNA]</scope>
    <source>
        <strain evidence="12 13">FD-317 M1</strain>
    </source>
</reference>
<evidence type="ECO:0000256" key="7">
    <source>
        <dbReference type="ARBA" id="ARBA00023242"/>
    </source>
</evidence>
<protein>
    <recommendedName>
        <fullName evidence="8">3'-5' exonuclease</fullName>
    </recommendedName>
    <alternativeName>
        <fullName evidence="9">Werner Syndrome-like exonuclease</fullName>
    </alternativeName>
</protein>
<keyword evidence="2" id="KW-0540">Nuclease</keyword>
<dbReference type="InterPro" id="IPR012337">
    <property type="entry name" value="RNaseH-like_sf"/>
</dbReference>
<evidence type="ECO:0000259" key="11">
    <source>
        <dbReference type="Pfam" id="PF01612"/>
    </source>
</evidence>
<dbReference type="OrthoDB" id="1920326at2759"/>
<gene>
    <name evidence="12" type="ORF">GYMLUDRAFT_251766</name>
</gene>
<evidence type="ECO:0000256" key="9">
    <source>
        <dbReference type="ARBA" id="ARBA00042761"/>
    </source>
</evidence>
<feature type="region of interest" description="Disordered" evidence="10">
    <location>
        <begin position="13"/>
        <end position="66"/>
    </location>
</feature>
<feature type="compositionally biased region" description="Acidic residues" evidence="10">
    <location>
        <begin position="111"/>
        <end position="127"/>
    </location>
</feature>
<keyword evidence="13" id="KW-1185">Reference proteome</keyword>
<evidence type="ECO:0000313" key="13">
    <source>
        <dbReference type="Proteomes" id="UP000053593"/>
    </source>
</evidence>
<feature type="domain" description="3'-5' exonuclease" evidence="11">
    <location>
        <begin position="453"/>
        <end position="576"/>
    </location>
</feature>
<dbReference type="InterPro" id="IPR051132">
    <property type="entry name" value="3-5_Exonuclease_domain"/>
</dbReference>
<evidence type="ECO:0000256" key="4">
    <source>
        <dbReference type="ARBA" id="ARBA00022801"/>
    </source>
</evidence>
<keyword evidence="3" id="KW-0479">Metal-binding</keyword>
<dbReference type="HOGENOM" id="CLU_267757_0_0_1"/>
<dbReference type="PANTHER" id="PTHR13620:SF109">
    <property type="entry name" value="3'-5' EXONUCLEASE"/>
    <property type="match status" value="1"/>
</dbReference>
<sequence>MLLDFSITSLPAQINQSASQSNTVPSEESNSALPALENSNSPSQEQGGSIEASSTTQPGTVFENRNKAYSQHLEELKRYQDAAALGSSKPFFTSKSRWNSSVDNFPLDNGYDSDESDHDSDDGEYGDGADVTAVPLNSLGFDHFGSEEQAYVRLAFPCVLSRKSGLSNRVMTLLHVANQHKMGPTGARALLLEAHTKRFNTCQLMYLEAIFEREQGAECNDVVGNQPTLYYFRSAEKMAEFGSFDDINGYGGFVPSCSYLITMLNRDIERDEVSANQHTALLPFKTGHVDDSHKIVKCLSNGSGVHTFNGLWTLMSGWFIRKQVLTFTKSHLERQGPMHSLADSLSLYGYAEPQLWFSDVPDKDKSLIEDAFPKIAEGLHPMAEAQGLKSLTIPEDFQIQVVDNPSIVNTILCPKLIELHDNATSSLHYHFDAEWNRSCSLGVSVIVLLEHENNQVYIFRLPESLARLLLHPQVFFIGSNIASDFGRLKRQFSTLANHQFRNLINLKSLAKDRGLILWDESGALAYLMKKLLSIHLPKEDYSRICERWELPFLEDDLRQYAAHDVYASQCLYQHISATCPPLQVDTSCAPGTKVAIHINEGGPIAAIGQISNSQSGKIHGVAIKTPAQTRLAVDIETVILPDACSLLHFPDSAPPSRVKTGTRGLTLRQLRGEHADANGIFQIVAHVKQVTFYNNELVLPSPAHSIAWEPSALIPEQNQQSGSDGDEDELTEEVPALLENNLDNDSNANSVAQLMGDHAKAQTASNCPDPSDPQTIKPFLTELARLIESAPSLSESELYTRIKKDLFHAFHMIEVPANHGLKSTFSRIMRDHILSWDPVICERIDKVCREKLSTTFEGMLARNPKWIQRRCPRYVPPPSVLVTVLQYVFQVFGHAKDAKTGVPLFNERAWQKANAVLDLARNGYLSDSREIGLYEPSGSDQYGLELFGCIWGSGTVRQCIVDFMVIFHQSIGLALPVIPPSTSQVRKYFFEKLPKYALQASQEGKSRIDWTKFAQDWNSEADGTFHFYVTVEILEAYAKNWDKITNQHASQELITEHLTILKQTSQIFSGPNQDFPAQITSASFPLIVQPSRGEIEIDLGPQIDDSQRVPQSLSTSLSVSQPNLAQTFLAEGSSSRNTEQNGADSHLHSAENEVDDSDHLNGHAPQQKNPSPADDVKVRSAREAVISRCVLNLVSLHASIVAASIFKYARVWIRGADVLTIFNLLVQCLD</sequence>
<dbReference type="GO" id="GO:0008408">
    <property type="term" value="F:3'-5' exonuclease activity"/>
    <property type="evidence" value="ECO:0007669"/>
    <property type="project" value="InterPro"/>
</dbReference>
<feature type="region of interest" description="Disordered" evidence="10">
    <location>
        <begin position="106"/>
        <end position="127"/>
    </location>
</feature>
<evidence type="ECO:0000256" key="1">
    <source>
        <dbReference type="ARBA" id="ARBA00004123"/>
    </source>
</evidence>
<keyword evidence="5" id="KW-0269">Exonuclease</keyword>
<dbReference type="Gene3D" id="3.30.420.10">
    <property type="entry name" value="Ribonuclease H-like superfamily/Ribonuclease H"/>
    <property type="match status" value="1"/>
</dbReference>
<accession>A0A0D0BQ90</accession>
<keyword evidence="4" id="KW-0378">Hydrolase</keyword>
<keyword evidence="7" id="KW-0539">Nucleus</keyword>
<dbReference type="InterPro" id="IPR002562">
    <property type="entry name" value="3'-5'_exonuclease_dom"/>
</dbReference>